<dbReference type="GO" id="GO:0003995">
    <property type="term" value="F:acyl-CoA dehydrogenase activity"/>
    <property type="evidence" value="ECO:0007669"/>
    <property type="project" value="TreeGrafter"/>
</dbReference>
<comment type="similarity">
    <text evidence="2 5">Belongs to the acyl-CoA dehydrogenase family.</text>
</comment>
<dbReference type="InterPro" id="IPR009100">
    <property type="entry name" value="AcylCoA_DH/oxidase_NM_dom_sf"/>
</dbReference>
<evidence type="ECO:0000259" key="7">
    <source>
        <dbReference type="Pfam" id="PF02770"/>
    </source>
</evidence>
<dbReference type="Pfam" id="PF02770">
    <property type="entry name" value="Acyl-CoA_dh_M"/>
    <property type="match status" value="1"/>
</dbReference>
<dbReference type="Gene3D" id="1.20.140.10">
    <property type="entry name" value="Butyryl-CoA Dehydrogenase, subunit A, domain 3"/>
    <property type="match status" value="1"/>
</dbReference>
<sequence>MTAARLESLLRSAPFAPARLAELDLREEFPEEACDALDAFGLNRYYVPVRHGGLLADFPELTRMLRAVAGCDLTVAVAHAKTLLGAVSVWVAGDPEQAGRLAARILDGSVVAWGLTERDHGGDLLAGELTATRDGEGWRLDGEKWLINNATRGDQICVLARTEPRGGPRGFSLFLVDKTRLPADACRPLPKVLTHGVRGADISGIVFHAAPLAGDALVGGTGQGTETVLRSLQLTRTMCSALSLGAADHGLRLAADFVRGRELYGRFLADLPRVRRILGRAVAALLTVEAASTVAARSLHALPGEMSVVSAVTKAFAPTAVQQVLDRLGELLGARGFLTGVYAEGMFAKLERDHRIVGIFDGSTPVNRYALINQFPRLARAYRAARWNGDGLAEATRLDAPLGDLDLSRLTMLSAEGCSVVQALPQAVRQVEELATRDPAHGDVAGLALRLAAEADELHRELAEHVPRTVQAPASAFRLAERYELLFAGAAALWLWLGASERRQDGPLWRDALWLRGCLVWVLSALGAENASQDQEVWDLLAEQLLGADSGVLSPFGRARAAAPAGARTGVEGTTP</sequence>
<reference evidence="9" key="2">
    <citation type="submission" date="2023-01" db="EMBL/GenBank/DDBJ databases">
        <authorList>
            <person name="Sun Q."/>
            <person name="Evtushenko L."/>
        </authorList>
    </citation>
    <scope>NUCLEOTIDE SEQUENCE</scope>
    <source>
        <strain evidence="9">VKM Ac-2007</strain>
    </source>
</reference>
<dbReference type="CDD" id="cd00567">
    <property type="entry name" value="ACAD"/>
    <property type="match status" value="1"/>
</dbReference>
<comment type="cofactor">
    <cofactor evidence="1 5">
        <name>FAD</name>
        <dbReference type="ChEBI" id="CHEBI:57692"/>
    </cofactor>
</comment>
<dbReference type="InterPro" id="IPR036250">
    <property type="entry name" value="AcylCo_DH-like_C"/>
</dbReference>
<dbReference type="PANTHER" id="PTHR43884:SF19">
    <property type="entry name" value="ACYL-COA DEHYDROGENASE FADE4-RELATED"/>
    <property type="match status" value="1"/>
</dbReference>
<keyword evidence="4 5" id="KW-0274">FAD</keyword>
<keyword evidence="10" id="KW-1185">Reference proteome</keyword>
<evidence type="ECO:0000256" key="3">
    <source>
        <dbReference type="ARBA" id="ARBA00022630"/>
    </source>
</evidence>
<dbReference type="SUPFAM" id="SSF47203">
    <property type="entry name" value="Acyl-CoA dehydrogenase C-terminal domain-like"/>
    <property type="match status" value="1"/>
</dbReference>
<keyword evidence="5" id="KW-0560">Oxidoreductase</keyword>
<dbReference type="PANTHER" id="PTHR43884">
    <property type="entry name" value="ACYL-COA DEHYDROGENASE"/>
    <property type="match status" value="1"/>
</dbReference>
<dbReference type="InterPro" id="IPR046373">
    <property type="entry name" value="Acyl-CoA_Oxase/DH_mid-dom_sf"/>
</dbReference>
<evidence type="ECO:0000256" key="1">
    <source>
        <dbReference type="ARBA" id="ARBA00001974"/>
    </source>
</evidence>
<evidence type="ECO:0000313" key="9">
    <source>
        <dbReference type="EMBL" id="GLK14635.1"/>
    </source>
</evidence>
<dbReference type="Gene3D" id="2.40.110.10">
    <property type="entry name" value="Butyryl-CoA Dehydrogenase, subunit A, domain 2"/>
    <property type="match status" value="1"/>
</dbReference>
<evidence type="ECO:0000256" key="2">
    <source>
        <dbReference type="ARBA" id="ARBA00009347"/>
    </source>
</evidence>
<dbReference type="EMBL" id="BSEV01000034">
    <property type="protein sequence ID" value="GLK14635.1"/>
    <property type="molecule type" value="Genomic_DNA"/>
</dbReference>
<dbReference type="Pfam" id="PF00441">
    <property type="entry name" value="Acyl-CoA_dh_1"/>
    <property type="match status" value="1"/>
</dbReference>
<dbReference type="Proteomes" id="UP001143474">
    <property type="component" value="Unassembled WGS sequence"/>
</dbReference>
<dbReference type="GO" id="GO:0050660">
    <property type="term" value="F:flavin adenine dinucleotide binding"/>
    <property type="evidence" value="ECO:0007669"/>
    <property type="project" value="InterPro"/>
</dbReference>
<dbReference type="AlphaFoldDB" id="A0A9W6MHW7"/>
<reference evidence="9" key="1">
    <citation type="journal article" date="2014" name="Int. J. Syst. Evol. Microbiol.">
        <title>Complete genome sequence of Corynebacterium casei LMG S-19264T (=DSM 44701T), isolated from a smear-ripened cheese.</title>
        <authorList>
            <consortium name="US DOE Joint Genome Institute (JGI-PGF)"/>
            <person name="Walter F."/>
            <person name="Albersmeier A."/>
            <person name="Kalinowski J."/>
            <person name="Ruckert C."/>
        </authorList>
    </citation>
    <scope>NUCLEOTIDE SEQUENCE</scope>
    <source>
        <strain evidence="9">VKM Ac-2007</strain>
    </source>
</reference>
<accession>A0A9W6MHW7</accession>
<dbReference type="Pfam" id="PF02771">
    <property type="entry name" value="Acyl-CoA_dh_N"/>
    <property type="match status" value="1"/>
</dbReference>
<organism evidence="9 10">
    <name type="scientific">Streptosporangium carneum</name>
    <dbReference type="NCBI Taxonomy" id="47481"/>
    <lineage>
        <taxon>Bacteria</taxon>
        <taxon>Bacillati</taxon>
        <taxon>Actinomycetota</taxon>
        <taxon>Actinomycetes</taxon>
        <taxon>Streptosporangiales</taxon>
        <taxon>Streptosporangiaceae</taxon>
        <taxon>Streptosporangium</taxon>
    </lineage>
</organism>
<protein>
    <submittedName>
        <fullName evidence="9">Acyl-CoA dehydrogenase</fullName>
    </submittedName>
</protein>
<evidence type="ECO:0000259" key="6">
    <source>
        <dbReference type="Pfam" id="PF00441"/>
    </source>
</evidence>
<dbReference type="InterPro" id="IPR006091">
    <property type="entry name" value="Acyl-CoA_Oxase/DH_mid-dom"/>
</dbReference>
<dbReference type="InterPro" id="IPR037069">
    <property type="entry name" value="AcylCoA_DH/ox_N_sf"/>
</dbReference>
<dbReference type="Gene3D" id="1.10.540.10">
    <property type="entry name" value="Acyl-CoA dehydrogenase/oxidase, N-terminal domain"/>
    <property type="match status" value="1"/>
</dbReference>
<dbReference type="SUPFAM" id="SSF56645">
    <property type="entry name" value="Acyl-CoA dehydrogenase NM domain-like"/>
    <property type="match status" value="1"/>
</dbReference>
<feature type="domain" description="Acyl-CoA dehydrogenase/oxidase C-terminal" evidence="6">
    <location>
        <begin position="222"/>
        <end position="368"/>
    </location>
</feature>
<dbReference type="RefSeq" id="WP_271222865.1">
    <property type="nucleotide sequence ID" value="NZ_BAAAVD010000019.1"/>
</dbReference>
<dbReference type="GO" id="GO:0005886">
    <property type="term" value="C:plasma membrane"/>
    <property type="evidence" value="ECO:0007669"/>
    <property type="project" value="TreeGrafter"/>
</dbReference>
<keyword evidence="3 5" id="KW-0285">Flavoprotein</keyword>
<evidence type="ECO:0000256" key="5">
    <source>
        <dbReference type="RuleBase" id="RU362125"/>
    </source>
</evidence>
<evidence type="ECO:0000259" key="8">
    <source>
        <dbReference type="Pfam" id="PF02771"/>
    </source>
</evidence>
<evidence type="ECO:0000256" key="4">
    <source>
        <dbReference type="ARBA" id="ARBA00022827"/>
    </source>
</evidence>
<dbReference type="InterPro" id="IPR009075">
    <property type="entry name" value="AcylCo_DH/oxidase_C"/>
</dbReference>
<gene>
    <name evidence="9" type="ORF">GCM10017600_80470</name>
</gene>
<evidence type="ECO:0000313" key="10">
    <source>
        <dbReference type="Proteomes" id="UP001143474"/>
    </source>
</evidence>
<proteinExistence type="inferred from homology"/>
<feature type="domain" description="Acyl-CoA dehydrogenase/oxidase N-terminal" evidence="8">
    <location>
        <begin position="19"/>
        <end position="108"/>
    </location>
</feature>
<feature type="domain" description="Acyl-CoA oxidase/dehydrogenase middle" evidence="7">
    <location>
        <begin position="113"/>
        <end position="208"/>
    </location>
</feature>
<name>A0A9W6MHW7_9ACTN</name>
<dbReference type="InterPro" id="IPR013786">
    <property type="entry name" value="AcylCoA_DH/ox_N"/>
</dbReference>
<comment type="caution">
    <text evidence="9">The sequence shown here is derived from an EMBL/GenBank/DDBJ whole genome shotgun (WGS) entry which is preliminary data.</text>
</comment>